<evidence type="ECO:0000313" key="2">
    <source>
        <dbReference type="Proteomes" id="UP000278962"/>
    </source>
</evidence>
<dbReference type="OrthoDB" id="4524286at2"/>
<dbReference type="Gene3D" id="3.40.50.300">
    <property type="entry name" value="P-loop containing nucleotide triphosphate hydrolases"/>
    <property type="match status" value="2"/>
</dbReference>
<accession>A0A660LAA9</accession>
<gene>
    <name evidence="1" type="ORF">C8N24_1753</name>
</gene>
<dbReference type="EMBL" id="RBIL01000001">
    <property type="protein sequence ID" value="RKQ91918.1"/>
    <property type="molecule type" value="Genomic_DNA"/>
</dbReference>
<dbReference type="Pfam" id="PF13604">
    <property type="entry name" value="AAA_30"/>
    <property type="match status" value="1"/>
</dbReference>
<comment type="caution">
    <text evidence="1">The sequence shown here is derived from an EMBL/GenBank/DDBJ whole genome shotgun (WGS) entry which is preliminary data.</text>
</comment>
<dbReference type="Gene3D" id="2.30.30.940">
    <property type="match status" value="1"/>
</dbReference>
<evidence type="ECO:0000313" key="1">
    <source>
        <dbReference type="EMBL" id="RKQ91918.1"/>
    </source>
</evidence>
<proteinExistence type="predicted"/>
<dbReference type="AlphaFoldDB" id="A0A660LAA9"/>
<keyword evidence="2" id="KW-1185">Reference proteome</keyword>
<dbReference type="Proteomes" id="UP000278962">
    <property type="component" value="Unassembled WGS sequence"/>
</dbReference>
<name>A0A660LAA9_9ACTN</name>
<dbReference type="InterPro" id="IPR027417">
    <property type="entry name" value="P-loop_NTPase"/>
</dbReference>
<reference evidence="1 2" key="1">
    <citation type="submission" date="2018-10" db="EMBL/GenBank/DDBJ databases">
        <title>Genomic Encyclopedia of Archaeal and Bacterial Type Strains, Phase II (KMG-II): from individual species to whole genera.</title>
        <authorList>
            <person name="Goeker M."/>
        </authorList>
    </citation>
    <scope>NUCLEOTIDE SEQUENCE [LARGE SCALE GENOMIC DNA]</scope>
    <source>
        <strain evidence="1 2">DSM 14954</strain>
    </source>
</reference>
<protein>
    <submittedName>
        <fullName evidence="1">AAA domain-containing protein</fullName>
    </submittedName>
</protein>
<sequence>MLVLDEAGMLGTLDLDEILQHAVERHTKVVLVGDPHHLPEIDAGGCFRALAAQPDIVTLTENRRQRHPHDRHKVELLRAGAGGDALAVACEHGDVVLANNADALLGCVVGDFCAAHTTDGSAVIIAARRSEVAELNARARLEIDRAGQLGAERLELDGGEFAVGDIVVIKRNDKRLGIQNGNRGRVVAVATDQRALRVKLADGHMTDLDARFLADTGRRQQPALVHGYAATAHVMQGQTADRVFVLGSEGISRE</sequence>
<dbReference type="SUPFAM" id="SSF52540">
    <property type="entry name" value="P-loop containing nucleoside triphosphate hydrolases"/>
    <property type="match status" value="1"/>
</dbReference>
<organism evidence="1 2">
    <name type="scientific">Solirubrobacter pauli</name>
    <dbReference type="NCBI Taxonomy" id="166793"/>
    <lineage>
        <taxon>Bacteria</taxon>
        <taxon>Bacillati</taxon>
        <taxon>Actinomycetota</taxon>
        <taxon>Thermoleophilia</taxon>
        <taxon>Solirubrobacterales</taxon>
        <taxon>Solirubrobacteraceae</taxon>
        <taxon>Solirubrobacter</taxon>
    </lineage>
</organism>